<dbReference type="Gene3D" id="2.60.120.590">
    <property type="entry name" value="Alpha-ketoglutarate-dependent dioxygenase AlkB-like"/>
    <property type="match status" value="1"/>
</dbReference>
<dbReference type="GO" id="GO:0070988">
    <property type="term" value="P:demethylation"/>
    <property type="evidence" value="ECO:0007669"/>
    <property type="project" value="InterPro"/>
</dbReference>
<keyword evidence="5" id="KW-1185">Reference proteome</keyword>
<feature type="domain" description="Fe2OG dioxygenase" evidence="3">
    <location>
        <begin position="140"/>
        <end position="235"/>
    </location>
</feature>
<dbReference type="OrthoDB" id="442860at2759"/>
<dbReference type="InterPro" id="IPR032857">
    <property type="entry name" value="ALKBH4"/>
</dbReference>
<dbReference type="EMBL" id="CAJNDS010002069">
    <property type="protein sequence ID" value="CAE7303991.1"/>
    <property type="molecule type" value="Genomic_DNA"/>
</dbReference>
<protein>
    <submittedName>
        <fullName evidence="4">Nmad-1 protein</fullName>
    </submittedName>
</protein>
<keyword evidence="1" id="KW-0408">Iron</keyword>
<evidence type="ECO:0000313" key="4">
    <source>
        <dbReference type="EMBL" id="CAE7303991.1"/>
    </source>
</evidence>
<dbReference type="PANTHER" id="PTHR12463">
    <property type="entry name" value="OXYGENASE-RELATED"/>
    <property type="match status" value="1"/>
</dbReference>
<dbReference type="InterPro" id="IPR005123">
    <property type="entry name" value="Oxoglu/Fe-dep_dioxygenase_dom"/>
</dbReference>
<dbReference type="InterPro" id="IPR037151">
    <property type="entry name" value="AlkB-like_sf"/>
</dbReference>
<dbReference type="GO" id="GO:0016491">
    <property type="term" value="F:oxidoreductase activity"/>
    <property type="evidence" value="ECO:0007669"/>
    <property type="project" value="UniProtKB-KW"/>
</dbReference>
<reference evidence="4" key="1">
    <citation type="submission" date="2021-02" db="EMBL/GenBank/DDBJ databases">
        <authorList>
            <person name="Dougan E. K."/>
            <person name="Rhodes N."/>
            <person name="Thang M."/>
            <person name="Chan C."/>
        </authorList>
    </citation>
    <scope>NUCLEOTIDE SEQUENCE</scope>
</reference>
<name>A0A812NFA8_9DINO</name>
<comment type="caution">
    <text evidence="4">The sequence shown here is derived from an EMBL/GenBank/DDBJ whole genome shotgun (WGS) entry which is preliminary data.</text>
</comment>
<gene>
    <name evidence="4" type="primary">nmad-1</name>
    <name evidence="4" type="ORF">SNAT2548_LOCUS15986</name>
</gene>
<dbReference type="GO" id="GO:0046872">
    <property type="term" value="F:metal ion binding"/>
    <property type="evidence" value="ECO:0007669"/>
    <property type="project" value="UniProtKB-KW"/>
</dbReference>
<dbReference type="SUPFAM" id="SSF51197">
    <property type="entry name" value="Clavaminate synthase-like"/>
    <property type="match status" value="1"/>
</dbReference>
<proteinExistence type="inferred from homology"/>
<accession>A0A812NFA8</accession>
<evidence type="ECO:0000313" key="5">
    <source>
        <dbReference type="Proteomes" id="UP000604046"/>
    </source>
</evidence>
<evidence type="ECO:0000256" key="1">
    <source>
        <dbReference type="RuleBase" id="RU003682"/>
    </source>
</evidence>
<feature type="region of interest" description="Disordered" evidence="2">
    <location>
        <begin position="278"/>
        <end position="298"/>
    </location>
</feature>
<dbReference type="GO" id="GO:0032451">
    <property type="term" value="F:demethylase activity"/>
    <property type="evidence" value="ECO:0007669"/>
    <property type="project" value="TreeGrafter"/>
</dbReference>
<organism evidence="4 5">
    <name type="scientific">Symbiodinium natans</name>
    <dbReference type="NCBI Taxonomy" id="878477"/>
    <lineage>
        <taxon>Eukaryota</taxon>
        <taxon>Sar</taxon>
        <taxon>Alveolata</taxon>
        <taxon>Dinophyceae</taxon>
        <taxon>Suessiales</taxon>
        <taxon>Symbiodiniaceae</taxon>
        <taxon>Symbiodinium</taxon>
    </lineage>
</organism>
<comment type="similarity">
    <text evidence="1">Belongs to the iron/ascorbate-dependent oxidoreductase family.</text>
</comment>
<sequence length="298" mass="33450">MPKQRSSSVPAAEHELSNMSLQLCGEQQRPVSARMKSCWLRSEDGERISGADLEVPFDGLELFHEVFPGGEDMEMETLAQLQAWPWQPSQSGRWKQDFGPKANFKKQQVKVPETWNGFPSWSHQLLSNLLGRSATLRGFQAVECLSLWYDADRGANHALHVDDLWLWGDRILGVSMQSASVFTFYEPVNQVVVRVPLPRRSAYLISGRVRVDWQHGLLAEDISGPRVAITFRELTEAVASSELGQVALERAKLVAPASQGHSCRTVVGATMFSGRRHRSLRAGQKTARRSWRQKGASR</sequence>
<dbReference type="Proteomes" id="UP000604046">
    <property type="component" value="Unassembled WGS sequence"/>
</dbReference>
<keyword evidence="1" id="KW-0479">Metal-binding</keyword>
<dbReference type="AlphaFoldDB" id="A0A812NFA8"/>
<keyword evidence="1" id="KW-0560">Oxidoreductase</keyword>
<dbReference type="PANTHER" id="PTHR12463:SF0">
    <property type="entry name" value="ALPHA-KETOGLUTARATE-DEPENDENT DIOXYGENASE ALKB HOMOLOG 4"/>
    <property type="match status" value="1"/>
</dbReference>
<evidence type="ECO:0000259" key="3">
    <source>
        <dbReference type="PROSITE" id="PS51471"/>
    </source>
</evidence>
<dbReference type="PROSITE" id="PS51471">
    <property type="entry name" value="FE2OG_OXY"/>
    <property type="match status" value="1"/>
</dbReference>
<evidence type="ECO:0000256" key="2">
    <source>
        <dbReference type="SAM" id="MobiDB-lite"/>
    </source>
</evidence>